<dbReference type="EMBL" id="JACCBV010000001">
    <property type="protein sequence ID" value="NYE20052.1"/>
    <property type="molecule type" value="Genomic_DNA"/>
</dbReference>
<dbReference type="NCBIfam" id="TIGR00685">
    <property type="entry name" value="T6PP"/>
    <property type="match status" value="1"/>
</dbReference>
<dbReference type="InterPro" id="IPR036412">
    <property type="entry name" value="HAD-like_sf"/>
</dbReference>
<dbReference type="InterPro" id="IPR003337">
    <property type="entry name" value="Trehalose_PPase"/>
</dbReference>
<dbReference type="Pfam" id="PF02358">
    <property type="entry name" value="Trehalose_PPase"/>
    <property type="match status" value="1"/>
</dbReference>
<keyword evidence="6" id="KW-0479">Metal-binding</keyword>
<organism evidence="7 8">
    <name type="scientific">Microbacterium immunditiarum</name>
    <dbReference type="NCBI Taxonomy" id="337480"/>
    <lineage>
        <taxon>Bacteria</taxon>
        <taxon>Bacillati</taxon>
        <taxon>Actinomycetota</taxon>
        <taxon>Actinomycetes</taxon>
        <taxon>Micrococcales</taxon>
        <taxon>Microbacteriaceae</taxon>
        <taxon>Microbacterium</taxon>
    </lineage>
</organism>
<keyword evidence="8" id="KW-1185">Reference proteome</keyword>
<evidence type="ECO:0000256" key="4">
    <source>
        <dbReference type="ARBA" id="ARBA00022801"/>
    </source>
</evidence>
<comment type="pathway">
    <text evidence="2 6">Glycan biosynthesis; trehalose biosynthesis.</text>
</comment>
<dbReference type="RefSeq" id="WP_343048714.1">
    <property type="nucleotide sequence ID" value="NZ_JACCBV010000001.1"/>
</dbReference>
<comment type="function">
    <text evidence="5 6">Removes the phosphate from trehalose 6-phosphate to produce free trehalose.</text>
</comment>
<dbReference type="InterPro" id="IPR044651">
    <property type="entry name" value="OTSB-like"/>
</dbReference>
<dbReference type="Gene3D" id="3.30.70.1020">
    <property type="entry name" value="Trehalose-6-phosphate phosphatase related protein, domain 2"/>
    <property type="match status" value="1"/>
</dbReference>
<reference evidence="7 8" key="1">
    <citation type="submission" date="2020-07" db="EMBL/GenBank/DDBJ databases">
        <title>Sequencing the genomes of 1000 actinobacteria strains.</title>
        <authorList>
            <person name="Klenk H.-P."/>
        </authorList>
    </citation>
    <scope>NUCLEOTIDE SEQUENCE [LARGE SCALE GENOMIC DNA]</scope>
    <source>
        <strain evidence="7 8">DSM 24662</strain>
    </source>
</reference>
<proteinExistence type="inferred from homology"/>
<gene>
    <name evidence="7" type="ORF">BJ991_002080</name>
</gene>
<dbReference type="SUPFAM" id="SSF56784">
    <property type="entry name" value="HAD-like"/>
    <property type="match status" value="1"/>
</dbReference>
<comment type="cofactor">
    <cofactor evidence="6">
        <name>Mg(2+)</name>
        <dbReference type="ChEBI" id="CHEBI:18420"/>
    </cofactor>
</comment>
<dbReference type="UniPathway" id="UPA00299"/>
<dbReference type="AlphaFoldDB" id="A0A7Y9GPA7"/>
<dbReference type="Proteomes" id="UP000576969">
    <property type="component" value="Unassembled WGS sequence"/>
</dbReference>
<dbReference type="EC" id="3.1.3.12" evidence="6"/>
<dbReference type="InterPro" id="IPR023214">
    <property type="entry name" value="HAD_sf"/>
</dbReference>
<evidence type="ECO:0000313" key="7">
    <source>
        <dbReference type="EMBL" id="NYE20052.1"/>
    </source>
</evidence>
<dbReference type="InterPro" id="IPR006379">
    <property type="entry name" value="HAD-SF_hydro_IIB"/>
</dbReference>
<comment type="caution">
    <text evidence="7">The sequence shown here is derived from an EMBL/GenBank/DDBJ whole genome shotgun (WGS) entry which is preliminary data.</text>
</comment>
<evidence type="ECO:0000256" key="3">
    <source>
        <dbReference type="ARBA" id="ARBA00008770"/>
    </source>
</evidence>
<comment type="similarity">
    <text evidence="3 6">Belongs to the trehalose phosphatase family.</text>
</comment>
<evidence type="ECO:0000256" key="1">
    <source>
        <dbReference type="ARBA" id="ARBA00000500"/>
    </source>
</evidence>
<keyword evidence="6" id="KW-0460">Magnesium</keyword>
<evidence type="ECO:0000313" key="8">
    <source>
        <dbReference type="Proteomes" id="UP000576969"/>
    </source>
</evidence>
<dbReference type="GO" id="GO:0004805">
    <property type="term" value="F:trehalose-phosphatase activity"/>
    <property type="evidence" value="ECO:0007669"/>
    <property type="project" value="UniProtKB-EC"/>
</dbReference>
<name>A0A7Y9GPA7_9MICO</name>
<keyword evidence="4 6" id="KW-0378">Hydrolase</keyword>
<dbReference type="PANTHER" id="PTHR43768:SF3">
    <property type="entry name" value="TREHALOSE 6-PHOSPHATE PHOSPHATASE"/>
    <property type="match status" value="1"/>
</dbReference>
<protein>
    <recommendedName>
        <fullName evidence="6">Trehalose 6-phosphate phosphatase</fullName>
        <ecNumber evidence="6">3.1.3.12</ecNumber>
    </recommendedName>
</protein>
<accession>A0A7Y9GPA7</accession>
<dbReference type="GO" id="GO:0005992">
    <property type="term" value="P:trehalose biosynthetic process"/>
    <property type="evidence" value="ECO:0007669"/>
    <property type="project" value="UniProtKB-UniPathway"/>
</dbReference>
<sequence>MNIPDDAEETLHAELRRIAASDHLLVALDFDGTLAPLQDVPLDARMLPEAAAAVEALTTEPGVTVAFVSGRSLVDLRHIAEHRDDSPIYLAASHGAEYWLPGEGPREPVEDEGDVALRDELRAHAESLVSKYEGVWIEPKTFGFAVHTRLTDAATAARADAEVDDLVAAEAPSWRRRTGRNIVEYAFRDEGKDTAVRTLRELTHADAVLYAGDDVTDEDALGSLGPGDLGILVGDRPSAARVRVDSIPKMASALELLAQERRRARI</sequence>
<evidence type="ECO:0000256" key="6">
    <source>
        <dbReference type="RuleBase" id="RU361117"/>
    </source>
</evidence>
<dbReference type="NCBIfam" id="TIGR01484">
    <property type="entry name" value="HAD-SF-IIB"/>
    <property type="match status" value="1"/>
</dbReference>
<dbReference type="GO" id="GO:0046872">
    <property type="term" value="F:metal ion binding"/>
    <property type="evidence" value="ECO:0007669"/>
    <property type="project" value="UniProtKB-KW"/>
</dbReference>
<dbReference type="PANTHER" id="PTHR43768">
    <property type="entry name" value="TREHALOSE 6-PHOSPHATE PHOSPHATASE"/>
    <property type="match status" value="1"/>
</dbReference>
<evidence type="ECO:0000256" key="5">
    <source>
        <dbReference type="ARBA" id="ARBA00024179"/>
    </source>
</evidence>
<dbReference type="Gene3D" id="3.40.50.1000">
    <property type="entry name" value="HAD superfamily/HAD-like"/>
    <property type="match status" value="1"/>
</dbReference>
<evidence type="ECO:0000256" key="2">
    <source>
        <dbReference type="ARBA" id="ARBA00005199"/>
    </source>
</evidence>
<comment type="catalytic activity">
    <reaction evidence="1 6">
        <text>alpha,alpha-trehalose 6-phosphate + H2O = alpha,alpha-trehalose + phosphate</text>
        <dbReference type="Rhea" id="RHEA:23420"/>
        <dbReference type="ChEBI" id="CHEBI:15377"/>
        <dbReference type="ChEBI" id="CHEBI:16551"/>
        <dbReference type="ChEBI" id="CHEBI:43474"/>
        <dbReference type="ChEBI" id="CHEBI:58429"/>
        <dbReference type="EC" id="3.1.3.12"/>
    </reaction>
</comment>